<organism evidence="5 6">
    <name type="scientific">Malassezia obtusa</name>
    <dbReference type="NCBI Taxonomy" id="76774"/>
    <lineage>
        <taxon>Eukaryota</taxon>
        <taxon>Fungi</taxon>
        <taxon>Dikarya</taxon>
        <taxon>Basidiomycota</taxon>
        <taxon>Ustilaginomycotina</taxon>
        <taxon>Malasseziomycetes</taxon>
        <taxon>Malasseziales</taxon>
        <taxon>Malasseziaceae</taxon>
        <taxon>Malassezia</taxon>
    </lineage>
</organism>
<dbReference type="Gene3D" id="3.30.470.30">
    <property type="entry name" value="DNA ligase/mRNA capping enzyme"/>
    <property type="match status" value="1"/>
</dbReference>
<dbReference type="PANTHER" id="PTHR47810:SF1">
    <property type="entry name" value="DNA LIGASE B"/>
    <property type="match status" value="1"/>
</dbReference>
<dbReference type="AlphaFoldDB" id="A0AAF0IRU9"/>
<reference evidence="5" key="1">
    <citation type="submission" date="2023-03" db="EMBL/GenBank/DDBJ databases">
        <title>Mating type loci evolution in Malassezia.</title>
        <authorList>
            <person name="Coelho M.A."/>
        </authorList>
    </citation>
    <scope>NUCLEOTIDE SEQUENCE</scope>
    <source>
        <strain evidence="5">CBS 7876</strain>
    </source>
</reference>
<keyword evidence="1" id="KW-0436">Ligase</keyword>
<dbReference type="EMBL" id="CP119935">
    <property type="protein sequence ID" value="WFD02975.1"/>
    <property type="molecule type" value="Genomic_DNA"/>
</dbReference>
<evidence type="ECO:0000256" key="4">
    <source>
        <dbReference type="ARBA" id="ARBA00023204"/>
    </source>
</evidence>
<dbReference type="InterPro" id="IPR012340">
    <property type="entry name" value="NA-bd_OB-fold"/>
</dbReference>
<protein>
    <submittedName>
        <fullName evidence="5">Uncharacterized protein</fullName>
    </submittedName>
</protein>
<evidence type="ECO:0000256" key="2">
    <source>
        <dbReference type="ARBA" id="ARBA00022705"/>
    </source>
</evidence>
<evidence type="ECO:0000256" key="1">
    <source>
        <dbReference type="ARBA" id="ARBA00022598"/>
    </source>
</evidence>
<dbReference type="GO" id="GO:0006281">
    <property type="term" value="P:DNA repair"/>
    <property type="evidence" value="ECO:0007669"/>
    <property type="project" value="UniProtKB-KW"/>
</dbReference>
<dbReference type="InterPro" id="IPR050326">
    <property type="entry name" value="NAD_dep_DNA_ligaseB"/>
</dbReference>
<accession>A0AAF0IRU9</accession>
<dbReference type="Proteomes" id="UP001214603">
    <property type="component" value="Chromosome 2"/>
</dbReference>
<dbReference type="SUPFAM" id="SSF56091">
    <property type="entry name" value="DNA ligase/mRNA capping enzyme, catalytic domain"/>
    <property type="match status" value="1"/>
</dbReference>
<keyword evidence="3" id="KW-0227">DNA damage</keyword>
<gene>
    <name evidence="5" type="ORF">MOBT1_001664</name>
</gene>
<evidence type="ECO:0000256" key="3">
    <source>
        <dbReference type="ARBA" id="ARBA00022763"/>
    </source>
</evidence>
<dbReference type="GO" id="GO:0006260">
    <property type="term" value="P:DNA replication"/>
    <property type="evidence" value="ECO:0007669"/>
    <property type="project" value="UniProtKB-KW"/>
</dbReference>
<keyword evidence="6" id="KW-1185">Reference proteome</keyword>
<evidence type="ECO:0000313" key="6">
    <source>
        <dbReference type="Proteomes" id="UP001214603"/>
    </source>
</evidence>
<dbReference type="SUPFAM" id="SSF50249">
    <property type="entry name" value="Nucleic acid-binding proteins"/>
    <property type="match status" value="1"/>
</dbReference>
<sequence>MPLDAFVRWRAYLEQGRAPPLQERLAPLRALVDWCLAQRRDTCLRHLEQVSVSDLSSLDRLLQQATDRQWEGLMVRGDRPYEGRRTSSLLKLRDTQEAEYVVRDVVVTTMRLPVQGHYEERPALSHVVIEHKGARVSVGSGFSVDERLRSAARP</sequence>
<dbReference type="PANTHER" id="PTHR47810">
    <property type="entry name" value="DNA LIGASE"/>
    <property type="match status" value="1"/>
</dbReference>
<evidence type="ECO:0000313" key="5">
    <source>
        <dbReference type="EMBL" id="WFD02975.1"/>
    </source>
</evidence>
<keyword evidence="4" id="KW-0234">DNA repair</keyword>
<dbReference type="GO" id="GO:0016874">
    <property type="term" value="F:ligase activity"/>
    <property type="evidence" value="ECO:0007669"/>
    <property type="project" value="UniProtKB-KW"/>
</dbReference>
<name>A0AAF0IRU9_9BASI</name>
<proteinExistence type="predicted"/>
<keyword evidence="2" id="KW-0235">DNA replication</keyword>